<evidence type="ECO:0000313" key="2">
    <source>
        <dbReference type="Proteomes" id="UP000266389"/>
    </source>
</evidence>
<feature type="non-terminal residue" evidence="1">
    <location>
        <position position="1"/>
    </location>
</feature>
<evidence type="ECO:0000313" key="1">
    <source>
        <dbReference type="EMBL" id="RFM24738.1"/>
    </source>
</evidence>
<reference evidence="1 2" key="1">
    <citation type="journal article" date="2011" name="ISME J.">
        <title>Community ecology of hot spring cyanobacterial mats: predominant populations and their functional potential.</title>
        <authorList>
            <person name="Klatt C.G."/>
            <person name="Wood J.M."/>
            <person name="Rusch D.B."/>
            <person name="Bateson M.M."/>
            <person name="Hamamura N."/>
            <person name="Heidelberg J.F."/>
            <person name="Grossman A.R."/>
            <person name="Bhaya D."/>
            <person name="Cohan F.M."/>
            <person name="Kuhl M."/>
            <person name="Bryant D.A."/>
            <person name="Ward D.M."/>
        </authorList>
    </citation>
    <scope>NUCLEOTIDE SEQUENCE [LARGE SCALE GENOMIC DNA]</scope>
    <source>
        <strain evidence="1">OS</strain>
    </source>
</reference>
<evidence type="ECO:0008006" key="3">
    <source>
        <dbReference type="Google" id="ProtNLM"/>
    </source>
</evidence>
<gene>
    <name evidence="1" type="ORF">D0433_04200</name>
</gene>
<accession>A0A395M3D9</accession>
<proteinExistence type="predicted"/>
<organism evidence="1 2">
    <name type="scientific">Candidatus Thermochlorobacter aerophilus</name>
    <dbReference type="NCBI Taxonomy" id="1868324"/>
    <lineage>
        <taxon>Bacteria</taxon>
        <taxon>Pseudomonadati</taxon>
        <taxon>Chlorobiota</taxon>
        <taxon>Chlorobiia</taxon>
        <taxon>Chlorobiales</taxon>
        <taxon>Candidatus Thermochlorobacteriaceae</taxon>
        <taxon>Candidatus Thermochlorobacter</taxon>
    </lineage>
</organism>
<sequence>AGMRLAAVFQHFGGSANTKGKAEVVSPSLNGTEIRDSFDDIDPPTLFRLAASIEPISTPTQKLIIFTQLNHPNDNVETVSIAIEYAWRELLFLRTGYNTGREEQTFPDLGAGLRYNIGFATMRFDYAFVNFKTLGATHRLTLSLGGFNL</sequence>
<dbReference type="Proteomes" id="UP000266389">
    <property type="component" value="Unassembled WGS sequence"/>
</dbReference>
<dbReference type="AlphaFoldDB" id="A0A395M3D9"/>
<comment type="caution">
    <text evidence="1">The sequence shown here is derived from an EMBL/GenBank/DDBJ whole genome shotgun (WGS) entry which is preliminary data.</text>
</comment>
<protein>
    <recommendedName>
        <fullName evidence="3">PorV/PorQ family protein</fullName>
    </recommendedName>
</protein>
<dbReference type="EMBL" id="PHFL01000027">
    <property type="protein sequence ID" value="RFM24738.1"/>
    <property type="molecule type" value="Genomic_DNA"/>
</dbReference>
<name>A0A395M3D9_9BACT</name>